<comment type="function">
    <text evidence="10">Regulatory subunit of the dolichol-phosphate mannose (DPM) synthase complex; essential for the ER localization.</text>
</comment>
<evidence type="ECO:0000256" key="6">
    <source>
        <dbReference type="ARBA" id="ARBA00022989"/>
    </source>
</evidence>
<feature type="transmembrane region" description="Helical" evidence="10">
    <location>
        <begin position="121"/>
        <end position="146"/>
    </location>
</feature>
<dbReference type="Pfam" id="PF07297">
    <property type="entry name" value="DPM2"/>
    <property type="match status" value="1"/>
</dbReference>
<reference evidence="11" key="2">
    <citation type="submission" date="2025-08" db="UniProtKB">
        <authorList>
            <consortium name="Ensembl"/>
        </authorList>
    </citation>
    <scope>IDENTIFICATION</scope>
    <source>
        <strain evidence="11">broiler</strain>
    </source>
</reference>
<comment type="pathway">
    <text evidence="10">Protein modification; protein glycosylation.</text>
</comment>
<proteinExistence type="inferred from homology"/>
<evidence type="ECO:0000256" key="10">
    <source>
        <dbReference type="RuleBase" id="RU365084"/>
    </source>
</evidence>
<evidence type="ECO:0000256" key="7">
    <source>
        <dbReference type="ARBA" id="ARBA00023136"/>
    </source>
</evidence>
<keyword evidence="4 10" id="KW-0812">Transmembrane</keyword>
<sequence>MCWLRAAVPPAALQLPSCSGRAVFPTMPRAPQPAPSGRSSGLGEHVVSVLCADWWAAPGRTGQAEGLSVAVAMATATDRAVGFGLVAFSLILFVYYTLWIIVLPFIDSDHSIHQYFLPREYAVIIPVVAGLLLLLFIGVFIMVVMWKSRKPAKKSD</sequence>
<evidence type="ECO:0000256" key="3">
    <source>
        <dbReference type="ARBA" id="ARBA00018157"/>
    </source>
</evidence>
<protein>
    <recommendedName>
        <fullName evidence="3 10">Dolichol phosphate-mannose biosynthesis regulatory protein</fullName>
    </recommendedName>
</protein>
<dbReference type="PANTHER" id="PTHR15039">
    <property type="entry name" value="DOLICHOL PHOSPHATE-MANNOSE BIOSYNTHESIS REGULATORY PROTEIN"/>
    <property type="match status" value="1"/>
</dbReference>
<dbReference type="Proteomes" id="UP000000539">
    <property type="component" value="Chromosome 17"/>
</dbReference>
<evidence type="ECO:0000256" key="9">
    <source>
        <dbReference type="ARBA" id="ARBA00046896"/>
    </source>
</evidence>
<evidence type="ECO:0000256" key="5">
    <source>
        <dbReference type="ARBA" id="ARBA00022824"/>
    </source>
</evidence>
<evidence type="ECO:0000313" key="11">
    <source>
        <dbReference type="Ensembl" id="ENSGALP00010041763.1"/>
    </source>
</evidence>
<comment type="subcellular location">
    <subcellularLocation>
        <location evidence="1 10">Endoplasmic reticulum membrane</location>
        <topology evidence="1 10">Multi-pass membrane protein</topology>
    </subcellularLocation>
</comment>
<evidence type="ECO:0000256" key="4">
    <source>
        <dbReference type="ARBA" id="ARBA00022692"/>
    </source>
</evidence>
<dbReference type="GO" id="GO:0180047">
    <property type="term" value="P:dolichol phosphate mannose biosynthetic process"/>
    <property type="evidence" value="ECO:0007669"/>
    <property type="project" value="InterPro"/>
</dbReference>
<comment type="function">
    <text evidence="8">Regulates the biosynthesis of dolichol phosphate-mannose. Regulatory subunit of the dolichol-phosphate mannose (DPM) synthase complex; essential for the ER localization and stable expression of DPM1. Part of the glycosylphosphatidylinositol-N-acetylglucosaminyltransferase (GPI-GnT) complex that catalyzes the transfer of N-acetylglucosamine from UDP-N-acetylglucosamine to phosphatidylinositol and participates in the first step of GPI biosynthesis. May act by regulating the GPI-GNT complex.</text>
</comment>
<dbReference type="InterPro" id="IPR009914">
    <property type="entry name" value="DPM2"/>
</dbReference>
<dbReference type="OrthoDB" id="311279at2759"/>
<dbReference type="AlphaFoldDB" id="A0A8V1AC08"/>
<comment type="subunit">
    <text evidence="9">Component of the dolichol-phosphate mannose (DPM) synthase complex composed of DPM1, DPM2 and DPM3; in the complex interacts directly with DPM3. Component of the glycosylphosphatidylinositol-N-acetylglucosaminyltransferase (GPI-GnT) complex composed at least by PIGA, PIGC, PIGH, PIGP, PIGQ, PIGY and DPM2. Interacts with PIGA, PIGC and PIGQ.</text>
</comment>
<dbReference type="GO" id="GO:0030234">
    <property type="term" value="F:enzyme regulator activity"/>
    <property type="evidence" value="ECO:0007669"/>
    <property type="project" value="UniProtKB-UniRule"/>
</dbReference>
<keyword evidence="5 10" id="KW-0256">Endoplasmic reticulum</keyword>
<name>A0A8V1AC08_CHICK</name>
<accession>A0A8V1AC08</accession>
<dbReference type="Ensembl" id="ENSGALT00010068020.1">
    <property type="protein sequence ID" value="ENSGALP00010041763.1"/>
    <property type="gene ID" value="ENSGALG00010028071.1"/>
</dbReference>
<evidence type="ECO:0000256" key="2">
    <source>
        <dbReference type="ARBA" id="ARBA00005478"/>
    </source>
</evidence>
<dbReference type="GO" id="GO:0005789">
    <property type="term" value="C:endoplasmic reticulum membrane"/>
    <property type="evidence" value="ECO:0007669"/>
    <property type="project" value="UniProtKB-SubCell"/>
</dbReference>
<keyword evidence="12" id="KW-1185">Reference proteome</keyword>
<feature type="transmembrane region" description="Helical" evidence="10">
    <location>
        <begin position="80"/>
        <end position="101"/>
    </location>
</feature>
<keyword evidence="6 10" id="KW-1133">Transmembrane helix</keyword>
<dbReference type="GeneTree" id="ENSGT00390000001098"/>
<evidence type="ECO:0000313" key="12">
    <source>
        <dbReference type="Proteomes" id="UP000000539"/>
    </source>
</evidence>
<dbReference type="PANTHER" id="PTHR15039:SF11">
    <property type="entry name" value="DOLICHOL PHOSPHATE-MANNOSE BIOSYNTHESIS REGULATORY PROTEIN"/>
    <property type="match status" value="1"/>
</dbReference>
<reference evidence="11" key="1">
    <citation type="submission" date="2020-11" db="EMBL/GenBank/DDBJ databases">
        <title>Gallus gallus (Chicken) genome, bGalGal1, GRCg7b, maternal haplotype autosomes + Z &amp; W.</title>
        <authorList>
            <person name="Warren W."/>
            <person name="Formenti G."/>
            <person name="Fedrigo O."/>
            <person name="Haase B."/>
            <person name="Mountcastle J."/>
            <person name="Balacco J."/>
            <person name="Tracey A."/>
            <person name="Schneider V."/>
            <person name="Okimoto R."/>
            <person name="Cheng H."/>
            <person name="Hawken R."/>
            <person name="Howe K."/>
            <person name="Jarvis E.D."/>
        </authorList>
    </citation>
    <scope>NUCLEOTIDE SEQUENCE [LARGE SCALE GENOMIC DNA]</scope>
    <source>
        <strain evidence="11">Broiler</strain>
    </source>
</reference>
<reference evidence="11" key="3">
    <citation type="submission" date="2025-09" db="UniProtKB">
        <authorList>
            <consortium name="Ensembl"/>
        </authorList>
    </citation>
    <scope>IDENTIFICATION</scope>
    <source>
        <strain evidence="11">broiler</strain>
    </source>
</reference>
<comment type="similarity">
    <text evidence="2 10">Belongs to the DPM2 family.</text>
</comment>
<gene>
    <name evidence="11" type="primary">DPM2</name>
</gene>
<evidence type="ECO:0000256" key="1">
    <source>
        <dbReference type="ARBA" id="ARBA00004477"/>
    </source>
</evidence>
<organism evidence="11 12">
    <name type="scientific">Gallus gallus</name>
    <name type="common">Chicken</name>
    <dbReference type="NCBI Taxonomy" id="9031"/>
    <lineage>
        <taxon>Eukaryota</taxon>
        <taxon>Metazoa</taxon>
        <taxon>Chordata</taxon>
        <taxon>Craniata</taxon>
        <taxon>Vertebrata</taxon>
        <taxon>Euteleostomi</taxon>
        <taxon>Archelosauria</taxon>
        <taxon>Archosauria</taxon>
        <taxon>Dinosauria</taxon>
        <taxon>Saurischia</taxon>
        <taxon>Theropoda</taxon>
        <taxon>Coelurosauria</taxon>
        <taxon>Aves</taxon>
        <taxon>Neognathae</taxon>
        <taxon>Galloanserae</taxon>
        <taxon>Galliformes</taxon>
        <taxon>Phasianidae</taxon>
        <taxon>Phasianinae</taxon>
        <taxon>Gallus</taxon>
    </lineage>
</organism>
<evidence type="ECO:0000256" key="8">
    <source>
        <dbReference type="ARBA" id="ARBA00045174"/>
    </source>
</evidence>
<keyword evidence="7 10" id="KW-0472">Membrane</keyword>